<dbReference type="EMBL" id="BSXU01001166">
    <property type="protein sequence ID" value="GMG24512.1"/>
    <property type="molecule type" value="Genomic_DNA"/>
</dbReference>
<evidence type="ECO:0000259" key="1">
    <source>
        <dbReference type="Pfam" id="PF01266"/>
    </source>
</evidence>
<evidence type="ECO:0000313" key="2">
    <source>
        <dbReference type="EMBL" id="GMG24512.1"/>
    </source>
</evidence>
<dbReference type="GO" id="GO:0005737">
    <property type="term" value="C:cytoplasm"/>
    <property type="evidence" value="ECO:0007669"/>
    <property type="project" value="TreeGrafter"/>
</dbReference>
<dbReference type="PANTHER" id="PTHR13847">
    <property type="entry name" value="SARCOSINE DEHYDROGENASE-RELATED"/>
    <property type="match status" value="1"/>
</dbReference>
<accession>A0A9W6YXZ1</accession>
<keyword evidence="3" id="KW-1185">Reference proteome</keyword>
<reference evidence="2" key="1">
    <citation type="submission" date="2023-04" db="EMBL/GenBank/DDBJ databases">
        <title>Ambrosiozyma monospora NBRC 1965.</title>
        <authorList>
            <person name="Ichikawa N."/>
            <person name="Sato H."/>
            <person name="Tonouchi N."/>
        </authorList>
    </citation>
    <scope>NUCLEOTIDE SEQUENCE</scope>
    <source>
        <strain evidence="2">NBRC 1965</strain>
    </source>
</reference>
<dbReference type="OrthoDB" id="429143at2759"/>
<dbReference type="InterPro" id="IPR006076">
    <property type="entry name" value="FAD-dep_OxRdtase"/>
</dbReference>
<feature type="domain" description="FAD dependent oxidoreductase" evidence="1">
    <location>
        <begin position="43"/>
        <end position="419"/>
    </location>
</feature>
<dbReference type="InterPro" id="IPR036188">
    <property type="entry name" value="FAD/NAD-bd_sf"/>
</dbReference>
<dbReference type="SUPFAM" id="SSF51905">
    <property type="entry name" value="FAD/NAD(P)-binding domain"/>
    <property type="match status" value="1"/>
</dbReference>
<protein>
    <submittedName>
        <fullName evidence="2">Unnamed protein product</fullName>
    </submittedName>
</protein>
<comment type="caution">
    <text evidence="2">The sequence shown here is derived from an EMBL/GenBank/DDBJ whole genome shotgun (WGS) entry which is preliminary data.</text>
</comment>
<dbReference type="Gene3D" id="3.50.50.60">
    <property type="entry name" value="FAD/NAD(P)-binding domain"/>
    <property type="match status" value="1"/>
</dbReference>
<dbReference type="Gene3D" id="3.30.9.10">
    <property type="entry name" value="D-Amino Acid Oxidase, subunit A, domain 2"/>
    <property type="match status" value="1"/>
</dbReference>
<dbReference type="AlphaFoldDB" id="A0A9W6YXZ1"/>
<dbReference type="PANTHER" id="PTHR13847:SF260">
    <property type="entry name" value="FAD DEPENDENT OXIDOREDUCTASE DOMAIN-CONTAINING PROTEIN"/>
    <property type="match status" value="1"/>
</dbReference>
<sequence>MTAPKSRLSFLPSPGSTTPYWLAETEQPLAKHRTTCDLPKEVDVLIIGSGYSGTSVAFNLLVEEQYEGSVLMLEARTTCSGATGRNGGHFRSYYNLRSHEFETKYGKETAADLASFEHYESNRIKKIVKKYGIDCDLKEKESIQTLDHDAMTSKGLKDYYAFVSNPFIPAEVKKVVKVYWAEEAAQVSDHPGTEMAVVVPTLSLWPYKLISGLLQKALDVGLNLQTYTPVTYVDPLDDGRTKVSTPRGEVIAKKVVFATNGYTKAILPEFTTKIVPVKGVVTHMKHIEGQPKTLKNNYYLANDYINVRDDGSVVVGGGHDTYSTLPLAEIMYNNTDDSEYPYATKDYFHNYLAKNFKDLKHKVFVNDYTWTGVMGYTSDEFPLVGELGIYGRPNNYIVGGFSGHGMPRIWSSGKYISDLIIDKPESDITHIPSTFKIDENRMAESKFEFIEKLDAEDKQNPRAFKL</sequence>
<dbReference type="Pfam" id="PF01266">
    <property type="entry name" value="DAO"/>
    <property type="match status" value="1"/>
</dbReference>
<name>A0A9W6YXZ1_AMBMO</name>
<evidence type="ECO:0000313" key="3">
    <source>
        <dbReference type="Proteomes" id="UP001165063"/>
    </source>
</evidence>
<dbReference type="Proteomes" id="UP001165063">
    <property type="component" value="Unassembled WGS sequence"/>
</dbReference>
<organism evidence="2 3">
    <name type="scientific">Ambrosiozyma monospora</name>
    <name type="common">Yeast</name>
    <name type="synonym">Endomycopsis monosporus</name>
    <dbReference type="NCBI Taxonomy" id="43982"/>
    <lineage>
        <taxon>Eukaryota</taxon>
        <taxon>Fungi</taxon>
        <taxon>Dikarya</taxon>
        <taxon>Ascomycota</taxon>
        <taxon>Saccharomycotina</taxon>
        <taxon>Pichiomycetes</taxon>
        <taxon>Pichiales</taxon>
        <taxon>Pichiaceae</taxon>
        <taxon>Ambrosiozyma</taxon>
    </lineage>
</organism>
<proteinExistence type="predicted"/>
<gene>
    <name evidence="2" type="ORF">Amon01_000295300</name>
</gene>